<evidence type="ECO:0000313" key="10">
    <source>
        <dbReference type="EMBL" id="EFY85399.1"/>
    </source>
</evidence>
<evidence type="ECO:0000256" key="1">
    <source>
        <dbReference type="ARBA" id="ARBA00005871"/>
    </source>
</evidence>
<dbReference type="GO" id="GO:0019748">
    <property type="term" value="P:secondary metabolic process"/>
    <property type="evidence" value="ECO:0007669"/>
    <property type="project" value="TreeGrafter"/>
</dbReference>
<evidence type="ECO:0000256" key="7">
    <source>
        <dbReference type="ARBA" id="ARBA00038889"/>
    </source>
</evidence>
<evidence type="ECO:0000256" key="2">
    <source>
        <dbReference type="ARBA" id="ARBA00022723"/>
    </source>
</evidence>
<proteinExistence type="inferred from homology"/>
<dbReference type="Proteomes" id="UP000002499">
    <property type="component" value="Unassembled WGS sequence"/>
</dbReference>
<evidence type="ECO:0000256" key="4">
    <source>
        <dbReference type="ARBA" id="ARBA00022833"/>
    </source>
</evidence>
<dbReference type="EMBL" id="GL698578">
    <property type="protein sequence ID" value="EFY85399.1"/>
    <property type="molecule type" value="Genomic_DNA"/>
</dbReference>
<dbReference type="OMA" id="FTPWAVA"/>
<dbReference type="SUPFAM" id="SSF51556">
    <property type="entry name" value="Metallo-dependent hydrolases"/>
    <property type="match status" value="1"/>
</dbReference>
<keyword evidence="10" id="KW-0378">Hydrolase</keyword>
<name>E9EF83_METAQ</name>
<evidence type="ECO:0000256" key="6">
    <source>
        <dbReference type="ARBA" id="ARBA00036832"/>
    </source>
</evidence>
<dbReference type="EC" id="4.1.1.52" evidence="7"/>
<dbReference type="GO" id="GO:0005829">
    <property type="term" value="C:cytosol"/>
    <property type="evidence" value="ECO:0007669"/>
    <property type="project" value="TreeGrafter"/>
</dbReference>
<sequence length="411" mass="45006">MASHIGPDKNPLDLGAFKLDPAHIFGSIPSPWAVMKISALATCSLAASSLGAVSSPSTSKIDVHAHFIPDFYAQALRDAGHIPGPDGMPAIPAWDPDTHLNFMQEQNITKAYLSISSPGVYLTVPSKIATHNATRLARRVNEYASRLKAQHPNRFGFFASLPLPDIPAALDEIQHCFHKLDPKPDGVVLLSNYYGMYLGDPGLSPVYKALDELNVTVFEHPTTPCTEHNHVQFNTNGEAPLVTQKEWQALNRPVPNRILPAPTLDFPFDSARTFADLFYSKVPGRFPRIKWIIPHAGGGLIPTLDRIVAFTTLYPGVNLTQSLMKETLARSFYFDLAGPWPVNFAIPSLLRWVNHTNIMWGSDTPFTPWAVAAAGSSALDAGVEEVFGDTEKSQAVRFGNAHELLGSLVRR</sequence>
<keyword evidence="2" id="KW-0479">Metal-binding</keyword>
<dbReference type="InParanoid" id="E9EF83"/>
<dbReference type="Gene3D" id="3.20.20.140">
    <property type="entry name" value="Metal-dependent hydrolases"/>
    <property type="match status" value="1"/>
</dbReference>
<dbReference type="HOGENOM" id="CLU_039329_2_0_1"/>
<dbReference type="InterPro" id="IPR032466">
    <property type="entry name" value="Metal_Hydrolase"/>
</dbReference>
<evidence type="ECO:0000256" key="3">
    <source>
        <dbReference type="ARBA" id="ARBA00022793"/>
    </source>
</evidence>
<dbReference type="AlphaFoldDB" id="E9EF83"/>
<dbReference type="eggNOG" id="ENOG502RD71">
    <property type="taxonomic scope" value="Eukaryota"/>
</dbReference>
<keyword evidence="11" id="KW-1185">Reference proteome</keyword>
<dbReference type="GO" id="GO:0016787">
    <property type="term" value="F:hydrolase activity"/>
    <property type="evidence" value="ECO:0007669"/>
    <property type="project" value="UniProtKB-KW"/>
</dbReference>
<reference evidence="10 11" key="1">
    <citation type="journal article" date="2011" name="PLoS Genet.">
        <title>Genome sequencing and comparative transcriptomics of the model entomopathogenic fungi Metarhizium anisopliae and M. acridum.</title>
        <authorList>
            <person name="Gao Q."/>
            <person name="Jin K."/>
            <person name="Ying S.H."/>
            <person name="Zhang Y."/>
            <person name="Xiao G."/>
            <person name="Shang Y."/>
            <person name="Duan Z."/>
            <person name="Hu X."/>
            <person name="Xie X.Q."/>
            <person name="Zhou G."/>
            <person name="Peng G."/>
            <person name="Luo Z."/>
            <person name="Huang W."/>
            <person name="Wang B."/>
            <person name="Fang W."/>
            <person name="Wang S."/>
            <person name="Zhong Y."/>
            <person name="Ma L.J."/>
            <person name="St Leger R.J."/>
            <person name="Zhao G.P."/>
            <person name="Pei Y."/>
            <person name="Feng M.G."/>
            <person name="Xia Y."/>
            <person name="Wang C."/>
        </authorList>
    </citation>
    <scope>NUCLEOTIDE SEQUENCE [LARGE SCALE GENOMIC DNA]</scope>
    <source>
        <strain evidence="10 11">CQMa 102</strain>
    </source>
</reference>
<dbReference type="RefSeq" id="XP_007814871.1">
    <property type="nucleotide sequence ID" value="XM_007816680.1"/>
</dbReference>
<dbReference type="GeneID" id="19252842"/>
<accession>E9EF83</accession>
<dbReference type="STRING" id="655827.E9EF83"/>
<evidence type="ECO:0000313" key="11">
    <source>
        <dbReference type="Proteomes" id="UP000002499"/>
    </source>
</evidence>
<evidence type="ECO:0000256" key="8">
    <source>
        <dbReference type="RuleBase" id="RU366045"/>
    </source>
</evidence>
<dbReference type="InterPro" id="IPR006680">
    <property type="entry name" value="Amidohydro-rel"/>
</dbReference>
<dbReference type="PANTHER" id="PTHR21240">
    <property type="entry name" value="2-AMINO-3-CARBOXYLMUCONATE-6-SEMIALDEHYDE DECARBOXYLASE"/>
    <property type="match status" value="1"/>
</dbReference>
<evidence type="ECO:0000259" key="9">
    <source>
        <dbReference type="Pfam" id="PF04909"/>
    </source>
</evidence>
<comment type="catalytic activity">
    <reaction evidence="6">
        <text>6-methylsalicylate + H(+) = 3-methylphenol + CO2</text>
        <dbReference type="Rhea" id="RHEA:23112"/>
        <dbReference type="ChEBI" id="CHEBI:15378"/>
        <dbReference type="ChEBI" id="CHEBI:16526"/>
        <dbReference type="ChEBI" id="CHEBI:17231"/>
        <dbReference type="ChEBI" id="CHEBI:36658"/>
        <dbReference type="EC" id="4.1.1.52"/>
    </reaction>
    <physiologicalReaction direction="left-to-right" evidence="6">
        <dbReference type="Rhea" id="RHEA:23113"/>
    </physiologicalReaction>
</comment>
<comment type="similarity">
    <text evidence="1">Belongs to the metallo-dependent hydrolases superfamily. ACMSD family.</text>
</comment>
<keyword evidence="5 8" id="KW-0456">Lyase</keyword>
<protein>
    <recommendedName>
        <fullName evidence="7">6-methylsalicylate decarboxylase</fullName>
        <ecNumber evidence="7">4.1.1.52</ecNumber>
    </recommendedName>
</protein>
<evidence type="ECO:0000256" key="5">
    <source>
        <dbReference type="ARBA" id="ARBA00023239"/>
    </source>
</evidence>
<keyword evidence="3 8" id="KW-0210">Decarboxylase</keyword>
<dbReference type="OrthoDB" id="2832284at2759"/>
<dbReference type="GO" id="GO:0047596">
    <property type="term" value="F:6-methylsalicylate decarboxylase activity"/>
    <property type="evidence" value="ECO:0007669"/>
    <property type="project" value="UniProtKB-EC"/>
</dbReference>
<organism evidence="11">
    <name type="scientific">Metarhizium acridum (strain CQMa 102)</name>
    <dbReference type="NCBI Taxonomy" id="655827"/>
    <lineage>
        <taxon>Eukaryota</taxon>
        <taxon>Fungi</taxon>
        <taxon>Dikarya</taxon>
        <taxon>Ascomycota</taxon>
        <taxon>Pezizomycotina</taxon>
        <taxon>Sordariomycetes</taxon>
        <taxon>Hypocreomycetidae</taxon>
        <taxon>Hypocreales</taxon>
        <taxon>Clavicipitaceae</taxon>
        <taxon>Metarhizium</taxon>
    </lineage>
</organism>
<gene>
    <name evidence="10" type="ORF">MAC_08531</name>
</gene>
<dbReference type="GO" id="GO:0046872">
    <property type="term" value="F:metal ion binding"/>
    <property type="evidence" value="ECO:0007669"/>
    <property type="project" value="UniProtKB-KW"/>
</dbReference>
<dbReference type="InterPro" id="IPR032465">
    <property type="entry name" value="ACMSD"/>
</dbReference>
<dbReference type="Pfam" id="PF04909">
    <property type="entry name" value="Amidohydro_2"/>
    <property type="match status" value="1"/>
</dbReference>
<dbReference type="PANTHER" id="PTHR21240:SF29">
    <property type="entry name" value="AMIDOHYDROLASE-RELATED DOMAIN-CONTAINING PROTEIN"/>
    <property type="match status" value="1"/>
</dbReference>
<dbReference type="KEGG" id="maw:19252842"/>
<keyword evidence="4" id="KW-0862">Zinc</keyword>
<feature type="domain" description="Amidohydrolase-related" evidence="9">
    <location>
        <begin position="61"/>
        <end position="372"/>
    </location>
</feature>